<protein>
    <submittedName>
        <fullName evidence="1">Uncharacterized protein</fullName>
    </submittedName>
</protein>
<dbReference type="EMBL" id="CAJJDP010000030">
    <property type="protein sequence ID" value="CAD8155282.1"/>
    <property type="molecule type" value="Genomic_DNA"/>
</dbReference>
<comment type="caution">
    <text evidence="1">The sequence shown here is derived from an EMBL/GenBank/DDBJ whole genome shotgun (WGS) entry which is preliminary data.</text>
</comment>
<name>A0A8S1TUN7_PAROT</name>
<dbReference type="AlphaFoldDB" id="A0A8S1TUN7"/>
<sequence>MIYTFACQASLHYCQLQRSCSTSISNSVQKNNKLFLHLIENKLILLFCQFKIQKNSKKEKEVRPFELWLTIGINNFKLLMFQQYKYLMDKLQSEILLVNKDITFDHLQYTQQKIYCRENSKDYEKQHQLDFTFRQTQFWQAINQRYKYYQQSIKQVQQSESQQDLQQLADKTNAISFIETSKNEESQMQYSSQSTRRKIMFKSMISKQPSDSSILKKPFKQINKIVPQLKQESMAEYFAIIKKKMQVINQNKNQWISMGLFNEI</sequence>
<reference evidence="1" key="1">
    <citation type="submission" date="2021-01" db="EMBL/GenBank/DDBJ databases">
        <authorList>
            <consortium name="Genoscope - CEA"/>
            <person name="William W."/>
        </authorList>
    </citation>
    <scope>NUCLEOTIDE SEQUENCE</scope>
</reference>
<accession>A0A8S1TUN7</accession>
<keyword evidence="2" id="KW-1185">Reference proteome</keyword>
<gene>
    <name evidence="1" type="ORF">POCTA_138.1.T0300223</name>
</gene>
<evidence type="ECO:0000313" key="2">
    <source>
        <dbReference type="Proteomes" id="UP000683925"/>
    </source>
</evidence>
<dbReference type="Proteomes" id="UP000683925">
    <property type="component" value="Unassembled WGS sequence"/>
</dbReference>
<proteinExistence type="predicted"/>
<evidence type="ECO:0000313" key="1">
    <source>
        <dbReference type="EMBL" id="CAD8155282.1"/>
    </source>
</evidence>
<organism evidence="1 2">
    <name type="scientific">Paramecium octaurelia</name>
    <dbReference type="NCBI Taxonomy" id="43137"/>
    <lineage>
        <taxon>Eukaryota</taxon>
        <taxon>Sar</taxon>
        <taxon>Alveolata</taxon>
        <taxon>Ciliophora</taxon>
        <taxon>Intramacronucleata</taxon>
        <taxon>Oligohymenophorea</taxon>
        <taxon>Peniculida</taxon>
        <taxon>Parameciidae</taxon>
        <taxon>Paramecium</taxon>
    </lineage>
</organism>